<gene>
    <name evidence="3" type="ORF">PROPJV5_0256</name>
</gene>
<dbReference type="Proteomes" id="UP000265962">
    <property type="component" value="Unassembled WGS sequence"/>
</dbReference>
<evidence type="ECO:0000256" key="2">
    <source>
        <dbReference type="SAM" id="Phobius"/>
    </source>
</evidence>
<proteinExistence type="predicted"/>
<name>A0A375HXM3_9ACTN</name>
<evidence type="ECO:0000256" key="1">
    <source>
        <dbReference type="SAM" id="MobiDB-lite"/>
    </source>
</evidence>
<feature type="region of interest" description="Disordered" evidence="1">
    <location>
        <begin position="171"/>
        <end position="220"/>
    </location>
</feature>
<feature type="compositionally biased region" description="Polar residues" evidence="1">
    <location>
        <begin position="192"/>
        <end position="203"/>
    </location>
</feature>
<keyword evidence="4" id="KW-1185">Reference proteome</keyword>
<dbReference type="EMBL" id="OMOH01000001">
    <property type="protein sequence ID" value="SPF67244.1"/>
    <property type="molecule type" value="Genomic_DNA"/>
</dbReference>
<keyword evidence="2" id="KW-1133">Transmembrane helix</keyword>
<accession>A0A375HXM3</accession>
<protein>
    <submittedName>
        <fullName evidence="3">Uncharacterized protein</fullName>
    </submittedName>
</protein>
<feature type="transmembrane region" description="Helical" evidence="2">
    <location>
        <begin position="6"/>
        <end position="28"/>
    </location>
</feature>
<dbReference type="RefSeq" id="WP_239018339.1">
    <property type="nucleotide sequence ID" value="NZ_OMOH01000001.1"/>
</dbReference>
<keyword evidence="2" id="KW-0812">Transmembrane</keyword>
<feature type="transmembrane region" description="Helical" evidence="2">
    <location>
        <begin position="144"/>
        <end position="162"/>
    </location>
</feature>
<evidence type="ECO:0000313" key="3">
    <source>
        <dbReference type="EMBL" id="SPF67244.1"/>
    </source>
</evidence>
<dbReference type="AlphaFoldDB" id="A0A375HXM3"/>
<sequence>MDEMGAQVYLSCLYAVVLVAFAWGLDVLGRRSNQRSREWRTSTFVFHEDHGAWKCHQDQWLWPASFDPEKRVIRYRGQDEICGRCPVKRDCAPRLGPREITQPVDPWPHSEAGVFHRGMSLAIMAAGAALPAAMQAVANGLAQRIALGAAVAFVVVAAWPMIRSLRTTPVNAPEDLPLESSVPDDDAGPVMTTGTGKRTTAQRVRTHGVHGQAQTDRAADEATRLIERYAPAWSSGRTRYHSTLDDTDRS</sequence>
<organism evidence="3 4">
    <name type="scientific">Propionibacterium ruminifibrarum</name>
    <dbReference type="NCBI Taxonomy" id="1962131"/>
    <lineage>
        <taxon>Bacteria</taxon>
        <taxon>Bacillati</taxon>
        <taxon>Actinomycetota</taxon>
        <taxon>Actinomycetes</taxon>
        <taxon>Propionibacteriales</taxon>
        <taxon>Propionibacteriaceae</taxon>
        <taxon>Propionibacterium</taxon>
    </lineage>
</organism>
<evidence type="ECO:0000313" key="4">
    <source>
        <dbReference type="Proteomes" id="UP000265962"/>
    </source>
</evidence>
<keyword evidence="2" id="KW-0472">Membrane</keyword>
<reference evidence="4" key="1">
    <citation type="submission" date="2018-02" db="EMBL/GenBank/DDBJ databases">
        <authorList>
            <person name="Hornung B."/>
        </authorList>
    </citation>
    <scope>NUCLEOTIDE SEQUENCE [LARGE SCALE GENOMIC DNA]</scope>
</reference>